<proteinExistence type="predicted"/>
<name>A0A411DQR7_CHRID</name>
<sequence length="349" mass="40695">MKNLTNLFILLFFFNLLSCKENNPKQEKIDNLTTLYSIDFKQEPVDCTGEKYSSNKCVDKNKNLSISFDKNSILFTYNNQNYIDKLNNSSDLGYETFLFGSSNDEKIILIHNFLENGHLFLVYYANNNNIKFLGKNEVINNTEENNAYNFKIKKTDRKVDIFLNPQLGNFSLDIEKAVNLNNNDDKKAILNINFLNDNIATPDKITNELIFTKDKSGKLIINTDILDYIQKNTANSNNSYSMSLSKYVTQLIINFYDNESTEWREEDLFRIIGYAANTTDPLFKKYWKNNPKEWNNGQGGYILGFCNVAYHDQIWAKLTNNFKQNKYYNLPYLEEMVWYGSDFDKIGAP</sequence>
<protein>
    <submittedName>
        <fullName evidence="1">Uncharacterized protein</fullName>
    </submittedName>
</protein>
<evidence type="ECO:0000313" key="1">
    <source>
        <dbReference type="EMBL" id="QBA22702.1"/>
    </source>
</evidence>
<organism evidence="1">
    <name type="scientific">Chryseobacterium indologenes</name>
    <name type="common">Flavobacterium indologenes</name>
    <dbReference type="NCBI Taxonomy" id="253"/>
    <lineage>
        <taxon>Bacteria</taxon>
        <taxon>Pseudomonadati</taxon>
        <taxon>Bacteroidota</taxon>
        <taxon>Flavobacteriia</taxon>
        <taxon>Flavobacteriales</taxon>
        <taxon>Weeksellaceae</taxon>
        <taxon>Chryseobacterium group</taxon>
        <taxon>Chryseobacterium</taxon>
    </lineage>
</organism>
<dbReference type="EMBL" id="CP035532">
    <property type="protein sequence ID" value="QBA22702.1"/>
    <property type="molecule type" value="Genomic_DNA"/>
</dbReference>
<dbReference type="AlphaFoldDB" id="A0A411DQR7"/>
<gene>
    <name evidence="1" type="ORF">EU348_16545</name>
</gene>
<accession>A0A411DQR7</accession>
<reference evidence="1" key="1">
    <citation type="submission" date="2019-01" db="EMBL/GenBank/DDBJ databases">
        <title>Whole Genome Sequencing for Putative Detection of Antimicrobial Resistance and Potential Virulence Factors in Chryseobacterium indologenes isolated from Nile Tilapia in Tanzania.</title>
        <authorList>
            <person name="Mwega E."/>
            <person name="Mutoloki S."/>
            <person name="Mugimba K."/>
            <person name="Colquhoun D."/>
            <person name="Mdegela R."/>
            <person name="Evensen O."/>
            <person name="Wasteson Y."/>
        </authorList>
    </citation>
    <scope>NUCLEOTIDE SEQUENCE [LARGE SCALE GENOMIC DNA]</scope>
    <source>
        <strain evidence="1">StR 01</strain>
    </source>
</reference>